<dbReference type="InterPro" id="IPR002123">
    <property type="entry name" value="Plipid/glycerol_acylTrfase"/>
</dbReference>
<dbReference type="SMART" id="SM00563">
    <property type="entry name" value="PlsC"/>
    <property type="match status" value="1"/>
</dbReference>
<keyword evidence="5" id="KW-0808">Transferase</keyword>
<feature type="transmembrane region" description="Helical" evidence="13">
    <location>
        <begin position="24"/>
        <end position="49"/>
    </location>
</feature>
<keyword evidence="9 13" id="KW-0472">Membrane</keyword>
<dbReference type="EMBL" id="CAXDID020000115">
    <property type="protein sequence ID" value="CAL6030388.1"/>
    <property type="molecule type" value="Genomic_DNA"/>
</dbReference>
<keyword evidence="8" id="KW-0443">Lipid metabolism</keyword>
<evidence type="ECO:0000256" key="1">
    <source>
        <dbReference type="ARBA" id="ARBA00004370"/>
    </source>
</evidence>
<evidence type="ECO:0000256" key="10">
    <source>
        <dbReference type="ARBA" id="ARBA00023209"/>
    </source>
</evidence>
<evidence type="ECO:0000256" key="7">
    <source>
        <dbReference type="ARBA" id="ARBA00022989"/>
    </source>
</evidence>
<evidence type="ECO:0000256" key="3">
    <source>
        <dbReference type="ARBA" id="ARBA00008655"/>
    </source>
</evidence>
<feature type="domain" description="Phospholipid/glycerol acyltransferase" evidence="14">
    <location>
        <begin position="110"/>
        <end position="219"/>
    </location>
</feature>
<dbReference type="GO" id="GO:0016020">
    <property type="term" value="C:membrane"/>
    <property type="evidence" value="ECO:0007669"/>
    <property type="project" value="UniProtKB-SubCell"/>
</dbReference>
<dbReference type="GO" id="GO:0008374">
    <property type="term" value="F:O-acyltransferase activity"/>
    <property type="evidence" value="ECO:0007669"/>
    <property type="project" value="InterPro"/>
</dbReference>
<keyword evidence="10" id="KW-0594">Phospholipid biosynthesis</keyword>
<dbReference type="Proteomes" id="UP001642409">
    <property type="component" value="Unassembled WGS sequence"/>
</dbReference>
<keyword evidence="6 13" id="KW-0812">Transmembrane</keyword>
<evidence type="ECO:0000256" key="2">
    <source>
        <dbReference type="ARBA" id="ARBA00005189"/>
    </source>
</evidence>
<evidence type="ECO:0000256" key="4">
    <source>
        <dbReference type="ARBA" id="ARBA00022516"/>
    </source>
</evidence>
<comment type="pathway">
    <text evidence="2">Lipid metabolism.</text>
</comment>
<name>A0AA86Q3B1_9EUKA</name>
<dbReference type="PANTHER" id="PTHR23063:SF52">
    <property type="entry name" value="LYSOPHOSPHATIDYLCHOLINE ACYLTRANSFERASE"/>
    <property type="match status" value="1"/>
</dbReference>
<evidence type="ECO:0000256" key="9">
    <source>
        <dbReference type="ARBA" id="ARBA00023136"/>
    </source>
</evidence>
<keyword evidence="11" id="KW-1208">Phospholipid metabolism</keyword>
<dbReference type="CDD" id="cd07991">
    <property type="entry name" value="LPLAT_LPCAT1-like"/>
    <property type="match status" value="1"/>
</dbReference>
<sequence length="329" mass="37904">MKYQFHEKHHPFAPVLQQKTAKYYLFWFISILLSPVIFPFRFACAMFAITVNYFPLKLLIAGQDMDKPLSKWRLSHIQFWQRLSSKLLIFSYGIIYRTANAHLRPTENAHVLISNHVSSADPVILAALGFTSFVGKEQIKHIPLYSTMAIAGQGIFVNRDQKNSNAAELINTRITNSKGFPLLTIFPEGTTVNQTALIQFKRGAFTAMKPVDMVFIQYDYTFLNASDAAQSNVKCTLKTMLALFTVANVEFIGQISPEKNETVQEYAERARDIYSNKFGLEKIECTWKDKYYFNGKIKDYQQTSEYYQQAFGKDVLRKNGYALKYDFKK</sequence>
<dbReference type="InterPro" id="IPR045252">
    <property type="entry name" value="LPCAT1-like"/>
</dbReference>
<reference evidence="15" key="1">
    <citation type="submission" date="2023-06" db="EMBL/GenBank/DDBJ databases">
        <authorList>
            <person name="Kurt Z."/>
        </authorList>
    </citation>
    <scope>NUCLEOTIDE SEQUENCE</scope>
</reference>
<keyword evidence="12 15" id="KW-0012">Acyltransferase</keyword>
<reference evidence="16 17" key="2">
    <citation type="submission" date="2024-07" db="EMBL/GenBank/DDBJ databases">
        <authorList>
            <person name="Akdeniz Z."/>
        </authorList>
    </citation>
    <scope>NUCLEOTIDE SEQUENCE [LARGE SCALE GENOMIC DNA]</scope>
</reference>
<dbReference type="Pfam" id="PF01553">
    <property type="entry name" value="Acyltransferase"/>
    <property type="match status" value="1"/>
</dbReference>
<evidence type="ECO:0000256" key="5">
    <source>
        <dbReference type="ARBA" id="ARBA00022679"/>
    </source>
</evidence>
<accession>A0AA86Q3B1</accession>
<proteinExistence type="inferred from homology"/>
<dbReference type="EMBL" id="CATOUU010000822">
    <property type="protein sequence ID" value="CAI9951151.1"/>
    <property type="molecule type" value="Genomic_DNA"/>
</dbReference>
<comment type="caution">
    <text evidence="15">The sequence shown here is derived from an EMBL/GenBank/DDBJ whole genome shotgun (WGS) entry which is preliminary data.</text>
</comment>
<evidence type="ECO:0000256" key="8">
    <source>
        <dbReference type="ARBA" id="ARBA00023098"/>
    </source>
</evidence>
<evidence type="ECO:0000313" key="15">
    <source>
        <dbReference type="EMBL" id="CAI9951151.1"/>
    </source>
</evidence>
<evidence type="ECO:0000256" key="11">
    <source>
        <dbReference type="ARBA" id="ARBA00023264"/>
    </source>
</evidence>
<dbReference type="SUPFAM" id="SSF69593">
    <property type="entry name" value="Glycerol-3-phosphate (1)-acyltransferase"/>
    <property type="match status" value="1"/>
</dbReference>
<dbReference type="AlphaFoldDB" id="A0AA86Q3B1"/>
<dbReference type="PANTHER" id="PTHR23063">
    <property type="entry name" value="PHOSPHOLIPID ACYLTRANSFERASE"/>
    <property type="match status" value="1"/>
</dbReference>
<evidence type="ECO:0000256" key="6">
    <source>
        <dbReference type="ARBA" id="ARBA00022692"/>
    </source>
</evidence>
<organism evidence="15">
    <name type="scientific">Hexamita inflata</name>
    <dbReference type="NCBI Taxonomy" id="28002"/>
    <lineage>
        <taxon>Eukaryota</taxon>
        <taxon>Metamonada</taxon>
        <taxon>Diplomonadida</taxon>
        <taxon>Hexamitidae</taxon>
        <taxon>Hexamitinae</taxon>
        <taxon>Hexamita</taxon>
    </lineage>
</organism>
<evidence type="ECO:0000256" key="12">
    <source>
        <dbReference type="ARBA" id="ARBA00023315"/>
    </source>
</evidence>
<evidence type="ECO:0000259" key="14">
    <source>
        <dbReference type="SMART" id="SM00563"/>
    </source>
</evidence>
<evidence type="ECO:0000256" key="13">
    <source>
        <dbReference type="SAM" id="Phobius"/>
    </source>
</evidence>
<evidence type="ECO:0000313" key="17">
    <source>
        <dbReference type="Proteomes" id="UP001642409"/>
    </source>
</evidence>
<keyword evidence="4" id="KW-0444">Lipid biosynthesis</keyword>
<protein>
    <submittedName>
        <fullName evidence="15">Lysophospholipid acyltransferase</fullName>
    </submittedName>
    <submittedName>
        <fullName evidence="16">Lysophospholipid_acyltransferase</fullName>
    </submittedName>
</protein>
<comment type="similarity">
    <text evidence="3">Belongs to the 1-acyl-sn-glycerol-3-phosphate acyltransferase family.</text>
</comment>
<gene>
    <name evidence="16" type="ORF">HINF_LOCUS33265</name>
    <name evidence="15" type="ORF">HINF_LOCUS38796</name>
</gene>
<keyword evidence="17" id="KW-1185">Reference proteome</keyword>
<dbReference type="GO" id="GO:0008654">
    <property type="term" value="P:phospholipid biosynthetic process"/>
    <property type="evidence" value="ECO:0007669"/>
    <property type="project" value="UniProtKB-KW"/>
</dbReference>
<keyword evidence="7 13" id="KW-1133">Transmembrane helix</keyword>
<comment type="subcellular location">
    <subcellularLocation>
        <location evidence="1">Membrane</location>
    </subcellularLocation>
</comment>
<evidence type="ECO:0000313" key="16">
    <source>
        <dbReference type="EMBL" id="CAL6030388.1"/>
    </source>
</evidence>